<evidence type="ECO:0008006" key="3">
    <source>
        <dbReference type="Google" id="ProtNLM"/>
    </source>
</evidence>
<proteinExistence type="predicted"/>
<keyword evidence="2" id="KW-1185">Reference proteome</keyword>
<dbReference type="AlphaFoldDB" id="A0A4Y2KQ79"/>
<dbReference type="Proteomes" id="UP000499080">
    <property type="component" value="Unassembled WGS sequence"/>
</dbReference>
<reference evidence="1 2" key="1">
    <citation type="journal article" date="2019" name="Sci. Rep.">
        <title>Orb-weaving spider Araneus ventricosus genome elucidates the spidroin gene catalogue.</title>
        <authorList>
            <person name="Kono N."/>
            <person name="Nakamura H."/>
            <person name="Ohtoshi R."/>
            <person name="Moran D.A.P."/>
            <person name="Shinohara A."/>
            <person name="Yoshida Y."/>
            <person name="Fujiwara M."/>
            <person name="Mori M."/>
            <person name="Tomita M."/>
            <person name="Arakawa K."/>
        </authorList>
    </citation>
    <scope>NUCLEOTIDE SEQUENCE [LARGE SCALE GENOMIC DNA]</scope>
</reference>
<gene>
    <name evidence="1" type="ORF">AVEN_233638_1</name>
</gene>
<evidence type="ECO:0000313" key="2">
    <source>
        <dbReference type="Proteomes" id="UP000499080"/>
    </source>
</evidence>
<sequence length="134" mass="15523">MGESVDVVYGHHTRGRTLFKYTGQSREEHSRWLLAIESIHVPLPSYDKRYCACHLRCNSPNDTHEQKSSSWFLQLVRAATHSRQTCSRKKGNLYRSEKIRGEENASGRRMEGSRRRRDFQELVVFKAGGRANQG</sequence>
<name>A0A4Y2KQ79_ARAVE</name>
<evidence type="ECO:0000313" key="1">
    <source>
        <dbReference type="EMBL" id="GBN04319.1"/>
    </source>
</evidence>
<accession>A0A4Y2KQ79</accession>
<dbReference type="EMBL" id="BGPR01004873">
    <property type="protein sequence ID" value="GBN04319.1"/>
    <property type="molecule type" value="Genomic_DNA"/>
</dbReference>
<comment type="caution">
    <text evidence="1">The sequence shown here is derived from an EMBL/GenBank/DDBJ whole genome shotgun (WGS) entry which is preliminary data.</text>
</comment>
<protein>
    <recommendedName>
        <fullName evidence="3">PH domain-containing protein</fullName>
    </recommendedName>
</protein>
<organism evidence="1 2">
    <name type="scientific">Araneus ventricosus</name>
    <name type="common">Orbweaver spider</name>
    <name type="synonym">Epeira ventricosa</name>
    <dbReference type="NCBI Taxonomy" id="182803"/>
    <lineage>
        <taxon>Eukaryota</taxon>
        <taxon>Metazoa</taxon>
        <taxon>Ecdysozoa</taxon>
        <taxon>Arthropoda</taxon>
        <taxon>Chelicerata</taxon>
        <taxon>Arachnida</taxon>
        <taxon>Araneae</taxon>
        <taxon>Araneomorphae</taxon>
        <taxon>Entelegynae</taxon>
        <taxon>Araneoidea</taxon>
        <taxon>Araneidae</taxon>
        <taxon>Araneus</taxon>
    </lineage>
</organism>